<evidence type="ECO:0000313" key="2">
    <source>
        <dbReference type="Proteomes" id="UP000023152"/>
    </source>
</evidence>
<sequence>LEEVRKNVPSNIAELDKQYVDILKGTPDTKTYEQLLTGTGLKDFVDSKKLSRDQFIEVIKAASFCTVCPSSILANGMEKARTEVEQLALQHAFEYIPPRGSVEFEEWAILQCMFRHSQNIALYWFQHHQNNIAFWDKFYPKDFPFDRKTSNAKPIPPTMYPYRSRVPAGKWNKEKLTVEWSATELKRVLQQDIDNLHSLRQHLKEIKSRKAENEHRKIINERDTQRTQKRIDDLEKKIRARLKTSLYVSRPHEAGYDIDVGVFFVQINFQLKINHQFWYVQNFSFRNCTHHLKKKTTGQYGLQNI</sequence>
<accession>X6NPC7</accession>
<organism evidence="1 2">
    <name type="scientific">Reticulomyxa filosa</name>
    <dbReference type="NCBI Taxonomy" id="46433"/>
    <lineage>
        <taxon>Eukaryota</taxon>
        <taxon>Sar</taxon>
        <taxon>Rhizaria</taxon>
        <taxon>Retaria</taxon>
        <taxon>Foraminifera</taxon>
        <taxon>Monothalamids</taxon>
        <taxon>Reticulomyxidae</taxon>
        <taxon>Reticulomyxa</taxon>
    </lineage>
</organism>
<comment type="caution">
    <text evidence="1">The sequence shown here is derived from an EMBL/GenBank/DDBJ whole genome shotgun (WGS) entry which is preliminary data.</text>
</comment>
<reference evidence="1 2" key="1">
    <citation type="journal article" date="2013" name="Curr. Biol.">
        <title>The Genome of the Foraminiferan Reticulomyxa filosa.</title>
        <authorList>
            <person name="Glockner G."/>
            <person name="Hulsmann N."/>
            <person name="Schleicher M."/>
            <person name="Noegel A.A."/>
            <person name="Eichinger L."/>
            <person name="Gallinger C."/>
            <person name="Pawlowski J."/>
            <person name="Sierra R."/>
            <person name="Euteneuer U."/>
            <person name="Pillet L."/>
            <person name="Moustafa A."/>
            <person name="Platzer M."/>
            <person name="Groth M."/>
            <person name="Szafranski K."/>
            <person name="Schliwa M."/>
        </authorList>
    </citation>
    <scope>NUCLEOTIDE SEQUENCE [LARGE SCALE GENOMIC DNA]</scope>
</reference>
<dbReference type="Proteomes" id="UP000023152">
    <property type="component" value="Unassembled WGS sequence"/>
</dbReference>
<protein>
    <submittedName>
        <fullName evidence="1">Uncharacterized protein</fullName>
    </submittedName>
</protein>
<gene>
    <name evidence="1" type="ORF">RFI_09593</name>
</gene>
<feature type="non-terminal residue" evidence="1">
    <location>
        <position position="1"/>
    </location>
</feature>
<name>X6NPC7_RETFI</name>
<keyword evidence="2" id="KW-1185">Reference proteome</keyword>
<proteinExistence type="predicted"/>
<dbReference type="AlphaFoldDB" id="X6NPC7"/>
<dbReference type="EMBL" id="ASPP01007195">
    <property type="protein sequence ID" value="ETO27539.1"/>
    <property type="molecule type" value="Genomic_DNA"/>
</dbReference>
<evidence type="ECO:0000313" key="1">
    <source>
        <dbReference type="EMBL" id="ETO27539.1"/>
    </source>
</evidence>